<keyword evidence="1" id="KW-0812">Transmembrane</keyword>
<comment type="caution">
    <text evidence="2">The sequence shown here is derived from an EMBL/GenBank/DDBJ whole genome shotgun (WGS) entry which is preliminary data.</text>
</comment>
<dbReference type="Proteomes" id="UP000092124">
    <property type="component" value="Unassembled WGS sequence"/>
</dbReference>
<reference evidence="2 3" key="1">
    <citation type="submission" date="2016-06" db="EMBL/GenBank/DDBJ databases">
        <title>The Draft Genome Sequence and Annotation of the Desert Woodrat Neotoma lepida.</title>
        <authorList>
            <person name="Campbell M."/>
            <person name="Oakeson K.F."/>
            <person name="Yandell M."/>
            <person name="Halpert J.R."/>
            <person name="Dearing D."/>
        </authorList>
    </citation>
    <scope>NUCLEOTIDE SEQUENCE [LARGE SCALE GENOMIC DNA]</scope>
    <source>
        <strain evidence="2">417</strain>
        <tissue evidence="2">Liver</tissue>
    </source>
</reference>
<accession>A0A1A6HCL5</accession>
<feature type="transmembrane region" description="Helical" evidence="1">
    <location>
        <begin position="54"/>
        <end position="74"/>
    </location>
</feature>
<evidence type="ECO:0000313" key="3">
    <source>
        <dbReference type="Proteomes" id="UP000092124"/>
    </source>
</evidence>
<keyword evidence="3" id="KW-1185">Reference proteome</keyword>
<proteinExistence type="predicted"/>
<organism evidence="2 3">
    <name type="scientific">Neotoma lepida</name>
    <name type="common">Desert woodrat</name>
    <dbReference type="NCBI Taxonomy" id="56216"/>
    <lineage>
        <taxon>Eukaryota</taxon>
        <taxon>Metazoa</taxon>
        <taxon>Chordata</taxon>
        <taxon>Craniata</taxon>
        <taxon>Vertebrata</taxon>
        <taxon>Euteleostomi</taxon>
        <taxon>Mammalia</taxon>
        <taxon>Eutheria</taxon>
        <taxon>Euarchontoglires</taxon>
        <taxon>Glires</taxon>
        <taxon>Rodentia</taxon>
        <taxon>Myomorpha</taxon>
        <taxon>Muroidea</taxon>
        <taxon>Cricetidae</taxon>
        <taxon>Neotominae</taxon>
        <taxon>Neotoma</taxon>
    </lineage>
</organism>
<gene>
    <name evidence="2" type="ORF">A6R68_17523</name>
</gene>
<dbReference type="AlphaFoldDB" id="A0A1A6HCL5"/>
<keyword evidence="1" id="KW-1133">Transmembrane helix</keyword>
<dbReference type="EMBL" id="LZPO01035054">
    <property type="protein sequence ID" value="OBS76024.1"/>
    <property type="molecule type" value="Genomic_DNA"/>
</dbReference>
<keyword evidence="1" id="KW-0472">Membrane</keyword>
<dbReference type="OrthoDB" id="9835818at2759"/>
<sequence length="102" mass="11745">MNATEHPSVATKDAGREEEMGFRAGQDLQYFLQCPFMTQQALRHLQTDKITCNIALMLFSMPYFMTMVILLILADKTTAGWSRPKCWKNNVGHCRIRCLDDE</sequence>
<evidence type="ECO:0000313" key="2">
    <source>
        <dbReference type="EMBL" id="OBS76024.1"/>
    </source>
</evidence>
<feature type="non-terminal residue" evidence="2">
    <location>
        <position position="102"/>
    </location>
</feature>
<name>A0A1A6HCL5_NEOLE</name>
<protein>
    <submittedName>
        <fullName evidence="2">Uncharacterized protein</fullName>
    </submittedName>
</protein>
<evidence type="ECO:0000256" key="1">
    <source>
        <dbReference type="SAM" id="Phobius"/>
    </source>
</evidence>